<keyword evidence="1" id="KW-1133">Transmembrane helix</keyword>
<evidence type="ECO:0000313" key="3">
    <source>
        <dbReference type="Proteomes" id="UP000433104"/>
    </source>
</evidence>
<feature type="transmembrane region" description="Helical" evidence="1">
    <location>
        <begin position="131"/>
        <end position="153"/>
    </location>
</feature>
<feature type="transmembrane region" description="Helical" evidence="1">
    <location>
        <begin position="106"/>
        <end position="125"/>
    </location>
</feature>
<reference evidence="2 3" key="1">
    <citation type="submission" date="2019-12" db="EMBL/GenBank/DDBJ databases">
        <title>Genomic-based taxomic classification of the family Erythrobacteraceae.</title>
        <authorList>
            <person name="Xu L."/>
        </authorList>
    </citation>
    <scope>NUCLEOTIDE SEQUENCE [LARGE SCALE GENOMIC DNA]</scope>
    <source>
        <strain evidence="2 3">MCCC 1A09962</strain>
    </source>
</reference>
<organism evidence="2 3">
    <name type="scientific">Parapontixanthobacter aurantiacus</name>
    <dbReference type="NCBI Taxonomy" id="1463599"/>
    <lineage>
        <taxon>Bacteria</taxon>
        <taxon>Pseudomonadati</taxon>
        <taxon>Pseudomonadota</taxon>
        <taxon>Alphaproteobacteria</taxon>
        <taxon>Sphingomonadales</taxon>
        <taxon>Erythrobacteraceae</taxon>
        <taxon>Parapontixanthobacter</taxon>
    </lineage>
</organism>
<keyword evidence="1" id="KW-0472">Membrane</keyword>
<dbReference type="EMBL" id="WTYW01000001">
    <property type="protein sequence ID" value="MXO85776.1"/>
    <property type="molecule type" value="Genomic_DNA"/>
</dbReference>
<feature type="transmembrane region" description="Helical" evidence="1">
    <location>
        <begin position="219"/>
        <end position="240"/>
    </location>
</feature>
<evidence type="ECO:0008006" key="4">
    <source>
        <dbReference type="Google" id="ProtNLM"/>
    </source>
</evidence>
<dbReference type="OrthoDB" id="21325at2"/>
<comment type="caution">
    <text evidence="2">The sequence shown here is derived from an EMBL/GenBank/DDBJ whole genome shotgun (WGS) entry which is preliminary data.</text>
</comment>
<accession>A0A844ZF62</accession>
<dbReference type="Proteomes" id="UP000433104">
    <property type="component" value="Unassembled WGS sequence"/>
</dbReference>
<protein>
    <recommendedName>
        <fullName evidence="4">ZIP Zinc transporter</fullName>
    </recommendedName>
</protein>
<feature type="transmembrane region" description="Helical" evidence="1">
    <location>
        <begin position="66"/>
        <end position="86"/>
    </location>
</feature>
<gene>
    <name evidence="2" type="ORF">GRI38_06990</name>
</gene>
<keyword evidence="3" id="KW-1185">Reference proteome</keyword>
<name>A0A844ZF62_9SPHN</name>
<evidence type="ECO:0000313" key="2">
    <source>
        <dbReference type="EMBL" id="MXO85776.1"/>
    </source>
</evidence>
<feature type="transmembrane region" description="Helical" evidence="1">
    <location>
        <begin position="24"/>
        <end position="43"/>
    </location>
</feature>
<evidence type="ECO:0000256" key="1">
    <source>
        <dbReference type="SAM" id="Phobius"/>
    </source>
</evidence>
<dbReference type="AlphaFoldDB" id="A0A844ZF62"/>
<proteinExistence type="predicted"/>
<feature type="transmembrane region" description="Helical" evidence="1">
    <location>
        <begin position="165"/>
        <end position="183"/>
    </location>
</feature>
<sequence length="242" mass="26401">MAAAFVAVHVLIGRLTFLDRTPRSAWLSFSGGVAVAYVFLHILPELASHGEIFASALRLEDRLAEAWVYALALTGLALFYGVERAVTVSRSDQRAKGEGDRPESGVFWVHLVTTGSLVAIISYLLNHREDMSASGLAVFFVAMVLHFMTADYGARANHPELYERYGRWVLALASLGGWLLGTLVALPEFGIACLFAFLGGGIILVVMKEELPAERQSRFFPFLIGTVLYAMLVIGETYLVGG</sequence>
<feature type="transmembrane region" description="Helical" evidence="1">
    <location>
        <begin position="189"/>
        <end position="207"/>
    </location>
</feature>
<keyword evidence="1" id="KW-0812">Transmembrane</keyword>